<name>A0ABR9W5X2_9BACT</name>
<keyword evidence="3" id="KW-1185">Reference proteome</keyword>
<accession>A0ABR9W5X2</accession>
<evidence type="ECO:0000313" key="3">
    <source>
        <dbReference type="Proteomes" id="UP000634134"/>
    </source>
</evidence>
<dbReference type="InterPro" id="IPR034660">
    <property type="entry name" value="DinB/YfiT-like"/>
</dbReference>
<dbReference type="Proteomes" id="UP000634134">
    <property type="component" value="Unassembled WGS sequence"/>
</dbReference>
<organism evidence="2 3">
    <name type="scientific">Dyadobacter subterraneus</name>
    <dbReference type="NCBI Taxonomy" id="2773304"/>
    <lineage>
        <taxon>Bacteria</taxon>
        <taxon>Pseudomonadati</taxon>
        <taxon>Bacteroidota</taxon>
        <taxon>Cytophagia</taxon>
        <taxon>Cytophagales</taxon>
        <taxon>Spirosomataceae</taxon>
        <taxon>Dyadobacter</taxon>
    </lineage>
</organism>
<dbReference type="EMBL" id="JACYGY010000001">
    <property type="protein sequence ID" value="MBE9460860.1"/>
    <property type="molecule type" value="Genomic_DNA"/>
</dbReference>
<comment type="caution">
    <text evidence="2">The sequence shown here is derived from an EMBL/GenBank/DDBJ whole genome shotgun (WGS) entry which is preliminary data.</text>
</comment>
<proteinExistence type="predicted"/>
<dbReference type="SUPFAM" id="SSF109854">
    <property type="entry name" value="DinB/YfiT-like putative metalloenzymes"/>
    <property type="match status" value="1"/>
</dbReference>
<dbReference type="InterPro" id="IPR024775">
    <property type="entry name" value="DinB-like"/>
</dbReference>
<protein>
    <submittedName>
        <fullName evidence="2">DinB family protein</fullName>
    </submittedName>
</protein>
<dbReference type="RefSeq" id="WP_194119157.1">
    <property type="nucleotide sequence ID" value="NZ_JACYGY010000001.1"/>
</dbReference>
<evidence type="ECO:0000313" key="2">
    <source>
        <dbReference type="EMBL" id="MBE9460860.1"/>
    </source>
</evidence>
<sequence>MTDRKFPIGPFIKREDYSKEAIESIIQGIELAPANYRELVGNLSEAELAKTYRDDSWNVRQIVHHVSDIQYIHYLRLKKALTEPENKEMILIDMNAWAATADSLSAPIEDSLQSFEGTLKRYVFLARTLTEEQLSISYYHSARQVWFTQKDALAISHWHIYHHLGHLNWALGKF</sequence>
<feature type="domain" description="DinB-like" evidence="1">
    <location>
        <begin position="30"/>
        <end position="166"/>
    </location>
</feature>
<dbReference type="Pfam" id="PF12867">
    <property type="entry name" value="DinB_2"/>
    <property type="match status" value="1"/>
</dbReference>
<evidence type="ECO:0000259" key="1">
    <source>
        <dbReference type="Pfam" id="PF12867"/>
    </source>
</evidence>
<reference evidence="3" key="1">
    <citation type="submission" date="2023-07" db="EMBL/GenBank/DDBJ databases">
        <title>Dyadobacter sp. nov 'subterranea' isolated from contaminted grondwater.</title>
        <authorList>
            <person name="Szabo I."/>
            <person name="Al-Omari J."/>
            <person name="Szerdahelyi S.G."/>
            <person name="Rado J."/>
        </authorList>
    </citation>
    <scope>NUCLEOTIDE SEQUENCE [LARGE SCALE GENOMIC DNA]</scope>
    <source>
        <strain evidence="3">UP-52</strain>
    </source>
</reference>
<dbReference type="Gene3D" id="1.20.120.450">
    <property type="entry name" value="dinb family like domain"/>
    <property type="match status" value="1"/>
</dbReference>
<gene>
    <name evidence="2" type="ORF">IEE83_03100</name>
</gene>